<keyword evidence="1" id="KW-0677">Repeat</keyword>
<dbReference type="EMBL" id="CAJHNH020002905">
    <property type="protein sequence ID" value="CAG5128062.1"/>
    <property type="molecule type" value="Genomic_DNA"/>
</dbReference>
<feature type="repeat" description="ANK" evidence="3">
    <location>
        <begin position="77"/>
        <end position="99"/>
    </location>
</feature>
<sequence length="253" mass="28278">MCCVFLFLVISHLHMSIIHGIPEVTMQIIGLALDWDWLNHTNNLLQTPLHIAVITRQLPVIRRLMCAGASVDVRDQLGNTPLHNACRLGYEDVVRTLIRPVEYKETLQNKYDIPYQRLPQDLESRNYEGLTCLHLAAIGGHINVMELLLGVGANVNAIEGKSGKTVLHFAVDWGNMPMIKFLLSQPNIDINALTYAGLPPILLAYGRGNVDVMDELYSRGAICESLSLSEESDDEFCDERMVSFLSPFSCISL</sequence>
<dbReference type="AlphaFoldDB" id="A0A8S3ZLE8"/>
<keyword evidence="6" id="KW-1185">Reference proteome</keyword>
<evidence type="ECO:0000313" key="6">
    <source>
        <dbReference type="Proteomes" id="UP000678393"/>
    </source>
</evidence>
<dbReference type="InterPro" id="IPR036770">
    <property type="entry name" value="Ankyrin_rpt-contain_sf"/>
</dbReference>
<dbReference type="PANTHER" id="PTHR46680">
    <property type="entry name" value="NF-KAPPA-B INHIBITOR ALPHA"/>
    <property type="match status" value="1"/>
</dbReference>
<dbReference type="PROSITE" id="PS50297">
    <property type="entry name" value="ANK_REP_REGION"/>
    <property type="match status" value="4"/>
</dbReference>
<organism evidence="5 6">
    <name type="scientific">Candidula unifasciata</name>
    <dbReference type="NCBI Taxonomy" id="100452"/>
    <lineage>
        <taxon>Eukaryota</taxon>
        <taxon>Metazoa</taxon>
        <taxon>Spiralia</taxon>
        <taxon>Lophotrochozoa</taxon>
        <taxon>Mollusca</taxon>
        <taxon>Gastropoda</taxon>
        <taxon>Heterobranchia</taxon>
        <taxon>Euthyneura</taxon>
        <taxon>Panpulmonata</taxon>
        <taxon>Eupulmonata</taxon>
        <taxon>Stylommatophora</taxon>
        <taxon>Helicina</taxon>
        <taxon>Helicoidea</taxon>
        <taxon>Geomitridae</taxon>
        <taxon>Candidula</taxon>
    </lineage>
</organism>
<dbReference type="InterPro" id="IPR002110">
    <property type="entry name" value="Ankyrin_rpt"/>
</dbReference>
<feature type="signal peptide" evidence="4">
    <location>
        <begin position="1"/>
        <end position="20"/>
    </location>
</feature>
<dbReference type="Pfam" id="PF12796">
    <property type="entry name" value="Ank_2"/>
    <property type="match status" value="2"/>
</dbReference>
<feature type="repeat" description="ANK" evidence="3">
    <location>
        <begin position="128"/>
        <end position="160"/>
    </location>
</feature>
<protein>
    <submittedName>
        <fullName evidence="5">Uncharacterized protein</fullName>
    </submittedName>
</protein>
<evidence type="ECO:0000256" key="2">
    <source>
        <dbReference type="ARBA" id="ARBA00023043"/>
    </source>
</evidence>
<dbReference type="Proteomes" id="UP000678393">
    <property type="component" value="Unassembled WGS sequence"/>
</dbReference>
<gene>
    <name evidence="5" type="ORF">CUNI_LOCUS13620</name>
</gene>
<keyword evidence="2 3" id="KW-0040">ANK repeat</keyword>
<dbReference type="GO" id="GO:0005829">
    <property type="term" value="C:cytosol"/>
    <property type="evidence" value="ECO:0007669"/>
    <property type="project" value="TreeGrafter"/>
</dbReference>
<feature type="repeat" description="ANK" evidence="3">
    <location>
        <begin position="44"/>
        <end position="76"/>
    </location>
</feature>
<dbReference type="SMART" id="SM00248">
    <property type="entry name" value="ANK"/>
    <property type="match status" value="5"/>
</dbReference>
<evidence type="ECO:0000256" key="1">
    <source>
        <dbReference type="ARBA" id="ARBA00022737"/>
    </source>
</evidence>
<keyword evidence="4" id="KW-0732">Signal</keyword>
<evidence type="ECO:0000313" key="5">
    <source>
        <dbReference type="EMBL" id="CAG5128062.1"/>
    </source>
</evidence>
<dbReference type="PANTHER" id="PTHR46680:SF3">
    <property type="entry name" value="NF-KAPPA-B INHIBITOR CACTUS"/>
    <property type="match status" value="1"/>
</dbReference>
<accession>A0A8S3ZLE8</accession>
<dbReference type="InterPro" id="IPR051070">
    <property type="entry name" value="NF-kappa-B_inhibitor"/>
</dbReference>
<proteinExistence type="predicted"/>
<dbReference type="OrthoDB" id="20727at2759"/>
<dbReference type="GO" id="GO:0051059">
    <property type="term" value="F:NF-kappaB binding"/>
    <property type="evidence" value="ECO:0007669"/>
    <property type="project" value="TreeGrafter"/>
</dbReference>
<dbReference type="PROSITE" id="PS50088">
    <property type="entry name" value="ANK_REPEAT"/>
    <property type="match status" value="4"/>
</dbReference>
<comment type="caution">
    <text evidence="5">The sequence shown here is derived from an EMBL/GenBank/DDBJ whole genome shotgun (WGS) entry which is preliminary data.</text>
</comment>
<dbReference type="GO" id="GO:0071356">
    <property type="term" value="P:cellular response to tumor necrosis factor"/>
    <property type="evidence" value="ECO:0007669"/>
    <property type="project" value="TreeGrafter"/>
</dbReference>
<feature type="chain" id="PRO_5035815942" evidence="4">
    <location>
        <begin position="21"/>
        <end position="253"/>
    </location>
</feature>
<name>A0A8S3ZLE8_9EUPU</name>
<feature type="repeat" description="ANK" evidence="3">
    <location>
        <begin position="162"/>
        <end position="184"/>
    </location>
</feature>
<dbReference type="PRINTS" id="PR01415">
    <property type="entry name" value="ANKYRIN"/>
</dbReference>
<dbReference type="Gene3D" id="1.25.40.20">
    <property type="entry name" value="Ankyrin repeat-containing domain"/>
    <property type="match status" value="1"/>
</dbReference>
<dbReference type="SUPFAM" id="SSF48403">
    <property type="entry name" value="Ankyrin repeat"/>
    <property type="match status" value="1"/>
</dbReference>
<reference evidence="5" key="1">
    <citation type="submission" date="2021-04" db="EMBL/GenBank/DDBJ databases">
        <authorList>
            <consortium name="Molecular Ecology Group"/>
        </authorList>
    </citation>
    <scope>NUCLEOTIDE SEQUENCE</scope>
</reference>
<evidence type="ECO:0000256" key="4">
    <source>
        <dbReference type="SAM" id="SignalP"/>
    </source>
</evidence>
<evidence type="ECO:0000256" key="3">
    <source>
        <dbReference type="PROSITE-ProRule" id="PRU00023"/>
    </source>
</evidence>